<dbReference type="EMBL" id="JAUSWN010000005">
    <property type="protein sequence ID" value="MDQ0479034.1"/>
    <property type="molecule type" value="Genomic_DNA"/>
</dbReference>
<accession>A0ABU0JSH8</accession>
<dbReference type="Proteomes" id="UP001224418">
    <property type="component" value="Unassembled WGS sequence"/>
</dbReference>
<comment type="caution">
    <text evidence="2">The sequence shown here is derived from an EMBL/GenBank/DDBJ whole genome shotgun (WGS) entry which is preliminary data.</text>
</comment>
<organism evidence="2 3">
    <name type="scientific">Hathewaya limosa</name>
    <name type="common">Clostridium limosum</name>
    <dbReference type="NCBI Taxonomy" id="1536"/>
    <lineage>
        <taxon>Bacteria</taxon>
        <taxon>Bacillati</taxon>
        <taxon>Bacillota</taxon>
        <taxon>Clostridia</taxon>
        <taxon>Eubacteriales</taxon>
        <taxon>Clostridiaceae</taxon>
        <taxon>Hathewaya</taxon>
    </lineage>
</organism>
<gene>
    <name evidence="2" type="ORF">QOZ93_000763</name>
</gene>
<name>A0ABU0JSH8_HATLI</name>
<reference evidence="2 3" key="1">
    <citation type="submission" date="2023-07" db="EMBL/GenBank/DDBJ databases">
        <title>Genomic Encyclopedia of Type Strains, Phase IV (KMG-IV): sequencing the most valuable type-strain genomes for metagenomic binning, comparative biology and taxonomic classification.</title>
        <authorList>
            <person name="Goeker M."/>
        </authorList>
    </citation>
    <scope>NUCLEOTIDE SEQUENCE [LARGE SCALE GENOMIC DNA]</scope>
    <source>
        <strain evidence="2 3">DSM 1400</strain>
    </source>
</reference>
<evidence type="ECO:0000259" key="1">
    <source>
        <dbReference type="Pfam" id="PF07495"/>
    </source>
</evidence>
<evidence type="ECO:0000313" key="2">
    <source>
        <dbReference type="EMBL" id="MDQ0479034.1"/>
    </source>
</evidence>
<keyword evidence="3" id="KW-1185">Reference proteome</keyword>
<protein>
    <recommendedName>
        <fullName evidence="1">Two component regulator three Y domain-containing protein</fullName>
    </recommendedName>
</protein>
<dbReference type="InterPro" id="IPR011123">
    <property type="entry name" value="Y_Y_Y"/>
</dbReference>
<dbReference type="RefSeq" id="WP_307355156.1">
    <property type="nucleotide sequence ID" value="NZ_BAAACJ010000009.1"/>
</dbReference>
<proteinExistence type="predicted"/>
<evidence type="ECO:0000313" key="3">
    <source>
        <dbReference type="Proteomes" id="UP001224418"/>
    </source>
</evidence>
<sequence length="344" mass="40744">MNELLINFEDNKTNNDQKTIGIFVETLLREELLYKFLEGRNGMWKVIKDFGKENYISWKPQKEGNYIIMVQGKKVNGSKPFDYLEREEYSYKKDLDICKNIEVDEYIEENSNMEIGVDLYNEKGVKQREELHINTIANNSKEILNQNIEKSKIKYILTSPNENHVVDEEIMLALVIENAQNTLIKYKLYINNIFIEEKAYDSIKSFVFRPRIIGEYRIEFYSKHRDSEKEFDSKKDYKFEVKETSDITDITVNCNENKIVCNKDVTFNINVQGGKSVIYEFYLLKDQEWKMVQGYGAKSFYTFTPFKEGIYDLLVLAKSAKKDIDYEKFTICKFEVEKQIDNIN</sequence>
<feature type="domain" description="Two component regulator three Y" evidence="1">
    <location>
        <begin position="30"/>
        <end position="83"/>
    </location>
</feature>
<dbReference type="Pfam" id="PF07495">
    <property type="entry name" value="Y_Y_Y"/>
    <property type="match status" value="1"/>
</dbReference>